<dbReference type="AlphaFoldDB" id="A0A0F7SKQ3"/>
<dbReference type="PRINTS" id="PR00449">
    <property type="entry name" value="RASTRNSFRMNG"/>
</dbReference>
<dbReference type="InterPro" id="IPR020849">
    <property type="entry name" value="Small_GTPase_Ras-type"/>
</dbReference>
<dbReference type="SUPFAM" id="SSF52540">
    <property type="entry name" value="P-loop containing nucleoside triphosphate hydrolases"/>
    <property type="match status" value="1"/>
</dbReference>
<accession>A0A0F7SKQ3</accession>
<dbReference type="InterPro" id="IPR027417">
    <property type="entry name" value="P-loop_NTPase"/>
</dbReference>
<dbReference type="NCBIfam" id="TIGR00231">
    <property type="entry name" value="small_GTP"/>
    <property type="match status" value="1"/>
</dbReference>
<dbReference type="InterPro" id="IPR001806">
    <property type="entry name" value="Small_GTPase"/>
</dbReference>
<evidence type="ECO:0000256" key="3">
    <source>
        <dbReference type="ARBA" id="ARBA00023134"/>
    </source>
</evidence>
<keyword evidence="2" id="KW-0547">Nucleotide-binding</keyword>
<dbReference type="PROSITE" id="PS51421">
    <property type="entry name" value="RAS"/>
    <property type="match status" value="1"/>
</dbReference>
<evidence type="ECO:0000256" key="2">
    <source>
        <dbReference type="ARBA" id="ARBA00022741"/>
    </source>
</evidence>
<reference evidence="4" key="1">
    <citation type="submission" date="2014-08" db="EMBL/GenBank/DDBJ databases">
        <authorList>
            <person name="Sharma Rahul"/>
            <person name="Thines Marco"/>
        </authorList>
    </citation>
    <scope>NUCLEOTIDE SEQUENCE</scope>
</reference>
<dbReference type="Gene3D" id="3.40.50.300">
    <property type="entry name" value="P-loop containing nucleotide triphosphate hydrolases"/>
    <property type="match status" value="1"/>
</dbReference>
<dbReference type="GO" id="GO:0005886">
    <property type="term" value="C:plasma membrane"/>
    <property type="evidence" value="ECO:0007669"/>
    <property type="project" value="UniProtKB-SubCell"/>
</dbReference>
<comment type="subcellular location">
    <subcellularLocation>
        <location evidence="1">Cell membrane</location>
        <topology evidence="1">Lipid-anchor</topology>
        <orientation evidence="1">Cytoplasmic side</orientation>
    </subcellularLocation>
</comment>
<dbReference type="EMBL" id="LN483273">
    <property type="protein sequence ID" value="CDZ98029.1"/>
    <property type="molecule type" value="Genomic_DNA"/>
</dbReference>
<evidence type="ECO:0000313" key="4">
    <source>
        <dbReference type="EMBL" id="CDZ98029.1"/>
    </source>
</evidence>
<dbReference type="GO" id="GO:0005525">
    <property type="term" value="F:GTP binding"/>
    <property type="evidence" value="ECO:0007669"/>
    <property type="project" value="UniProtKB-KW"/>
</dbReference>
<dbReference type="GO" id="GO:0003924">
    <property type="term" value="F:GTPase activity"/>
    <property type="evidence" value="ECO:0007669"/>
    <property type="project" value="InterPro"/>
</dbReference>
<proteinExistence type="predicted"/>
<dbReference type="GO" id="GO:0007165">
    <property type="term" value="P:signal transduction"/>
    <property type="evidence" value="ECO:0007669"/>
    <property type="project" value="InterPro"/>
</dbReference>
<dbReference type="SMART" id="SM00173">
    <property type="entry name" value="RAS"/>
    <property type="match status" value="1"/>
</dbReference>
<dbReference type="Pfam" id="PF00071">
    <property type="entry name" value="Ras"/>
    <property type="match status" value="1"/>
</dbReference>
<protein>
    <submittedName>
        <fullName evidence="4">Ras family protein</fullName>
    </submittedName>
</protein>
<dbReference type="PROSITE" id="PS51419">
    <property type="entry name" value="RAB"/>
    <property type="match status" value="1"/>
</dbReference>
<dbReference type="InterPro" id="IPR005225">
    <property type="entry name" value="Small_GTP-bd"/>
</dbReference>
<name>A0A0F7SKQ3_PHARH</name>
<dbReference type="SMART" id="SM00175">
    <property type="entry name" value="RAB"/>
    <property type="match status" value="1"/>
</dbReference>
<sequence>MPEALKRKVAVMGSRSVGKSSLVARYVDGPAQEIDSYHPTIEQVKHKKVSFAGRDFDIEVVDTAGQDSSSFFPLKYAVGVHGYVMVYSITNRASFDLVQTIYDKMLEQTGAEWAPCVIVGNKSDLNGNRAVPTAEAKAFAQRIKAPFVETSAVKNDKIDEPVQSLLAEIWKSEGNVLPSAAAPAKATGGSWFGTPDNHISPIIAQATPLEPWLLEALSIIFVQQLSPLVLCNL</sequence>
<organism evidence="4">
    <name type="scientific">Phaffia rhodozyma</name>
    <name type="common">Yeast</name>
    <name type="synonym">Xanthophyllomyces dendrorhous</name>
    <dbReference type="NCBI Taxonomy" id="264483"/>
    <lineage>
        <taxon>Eukaryota</taxon>
        <taxon>Fungi</taxon>
        <taxon>Dikarya</taxon>
        <taxon>Basidiomycota</taxon>
        <taxon>Agaricomycotina</taxon>
        <taxon>Tremellomycetes</taxon>
        <taxon>Cystofilobasidiales</taxon>
        <taxon>Mrakiaceae</taxon>
        <taxon>Phaffia</taxon>
    </lineage>
</organism>
<dbReference type="FunFam" id="3.40.50.300:FF:001447">
    <property type="entry name" value="Ras-related protein Rab-1B"/>
    <property type="match status" value="1"/>
</dbReference>
<evidence type="ECO:0000256" key="1">
    <source>
        <dbReference type="ARBA" id="ARBA00004342"/>
    </source>
</evidence>
<keyword evidence="3" id="KW-0342">GTP-binding</keyword>
<dbReference type="PANTHER" id="PTHR24070">
    <property type="entry name" value="RAS, DI-RAS, AND RHEB FAMILY MEMBERS OF SMALL GTPASE SUPERFAMILY"/>
    <property type="match status" value="1"/>
</dbReference>
<dbReference type="SMART" id="SM00174">
    <property type="entry name" value="RHO"/>
    <property type="match status" value="1"/>
</dbReference>